<keyword evidence="2 8" id="KW-0813">Transport</keyword>
<dbReference type="CDD" id="cd06261">
    <property type="entry name" value="TM_PBP2"/>
    <property type="match status" value="1"/>
</dbReference>
<dbReference type="InterPro" id="IPR000515">
    <property type="entry name" value="MetI-like"/>
</dbReference>
<comment type="subcellular location">
    <subcellularLocation>
        <location evidence="1">Cell inner membrane</location>
        <topology evidence="1">Multi-pass membrane protein</topology>
    </subcellularLocation>
    <subcellularLocation>
        <location evidence="8">Cell membrane</location>
        <topology evidence="8">Multi-pass membrane protein</topology>
    </subcellularLocation>
</comment>
<evidence type="ECO:0000256" key="7">
    <source>
        <dbReference type="ARBA" id="ARBA00023136"/>
    </source>
</evidence>
<dbReference type="RefSeq" id="WP_378218880.1">
    <property type="nucleotide sequence ID" value="NZ_JBHRTK010000004.1"/>
</dbReference>
<keyword evidence="7 8" id="KW-0472">Membrane</keyword>
<dbReference type="PANTHER" id="PTHR43357">
    <property type="entry name" value="INNER MEMBRANE ABC TRANSPORTER PERMEASE PROTEIN YDCV"/>
    <property type="match status" value="1"/>
</dbReference>
<keyword evidence="5 8" id="KW-0812">Transmembrane</keyword>
<organism evidence="10 11">
    <name type="scientific">Aquamicrobium soli</name>
    <dbReference type="NCBI Taxonomy" id="1811518"/>
    <lineage>
        <taxon>Bacteria</taxon>
        <taxon>Pseudomonadati</taxon>
        <taxon>Pseudomonadota</taxon>
        <taxon>Alphaproteobacteria</taxon>
        <taxon>Hyphomicrobiales</taxon>
        <taxon>Phyllobacteriaceae</taxon>
        <taxon>Aquamicrobium</taxon>
    </lineage>
</organism>
<evidence type="ECO:0000256" key="5">
    <source>
        <dbReference type="ARBA" id="ARBA00022692"/>
    </source>
</evidence>
<dbReference type="Pfam" id="PF00528">
    <property type="entry name" value="BPD_transp_1"/>
    <property type="match status" value="1"/>
</dbReference>
<feature type="transmembrane region" description="Helical" evidence="8">
    <location>
        <begin position="233"/>
        <end position="252"/>
    </location>
</feature>
<dbReference type="SUPFAM" id="SSF161098">
    <property type="entry name" value="MetI-like"/>
    <property type="match status" value="1"/>
</dbReference>
<keyword evidence="3" id="KW-1003">Cell membrane</keyword>
<reference evidence="11" key="1">
    <citation type="journal article" date="2019" name="Int. J. Syst. Evol. Microbiol.">
        <title>The Global Catalogue of Microorganisms (GCM) 10K type strain sequencing project: providing services to taxonomists for standard genome sequencing and annotation.</title>
        <authorList>
            <consortium name="The Broad Institute Genomics Platform"/>
            <consortium name="The Broad Institute Genome Sequencing Center for Infectious Disease"/>
            <person name="Wu L."/>
            <person name="Ma J."/>
        </authorList>
    </citation>
    <scope>NUCLEOTIDE SEQUENCE [LARGE SCALE GENOMIC DNA]</scope>
    <source>
        <strain evidence="11">KCTC 52165</strain>
    </source>
</reference>
<proteinExistence type="inferred from homology"/>
<feature type="domain" description="ABC transmembrane type-1" evidence="9">
    <location>
        <begin position="64"/>
        <end position="252"/>
    </location>
</feature>
<keyword evidence="11" id="KW-1185">Reference proteome</keyword>
<sequence>MMTKLASFAGRVVVVLLLGFILLPALVVAVVSFNQASLISFPPQELSLRWFVRALTYRDFQKGFYNSLIVMCATAVVSVVVGGTFAYVIDRYTFAGKKLLEAVLSSSLVIPYFTIGIGFLIFTSQIGLHRTYAVIVLTHVVLVLPFVLRSVYVSLRGLDQRLELAAAGLGASPWQVLVTITLPLMTPGLFAGVLFSAILSFNEFTASIFITAQGTQTLPVAMYNYVREYADPSMAALSVIFFVLTTVLLVLMNMSLGLGKVLAIVERE</sequence>
<evidence type="ECO:0000256" key="4">
    <source>
        <dbReference type="ARBA" id="ARBA00022519"/>
    </source>
</evidence>
<dbReference type="Gene3D" id="1.10.3720.10">
    <property type="entry name" value="MetI-like"/>
    <property type="match status" value="1"/>
</dbReference>
<keyword evidence="4" id="KW-0997">Cell inner membrane</keyword>
<feature type="transmembrane region" description="Helical" evidence="8">
    <location>
        <begin position="64"/>
        <end position="87"/>
    </location>
</feature>
<dbReference type="InterPro" id="IPR035906">
    <property type="entry name" value="MetI-like_sf"/>
</dbReference>
<evidence type="ECO:0000313" key="11">
    <source>
        <dbReference type="Proteomes" id="UP001595583"/>
    </source>
</evidence>
<comment type="similarity">
    <text evidence="8">Belongs to the binding-protein-dependent transport system permease family.</text>
</comment>
<comment type="caution">
    <text evidence="10">The sequence shown here is derived from an EMBL/GenBank/DDBJ whole genome shotgun (WGS) entry which is preliminary data.</text>
</comment>
<keyword evidence="6 8" id="KW-1133">Transmembrane helix</keyword>
<evidence type="ECO:0000256" key="8">
    <source>
        <dbReference type="RuleBase" id="RU363032"/>
    </source>
</evidence>
<evidence type="ECO:0000256" key="2">
    <source>
        <dbReference type="ARBA" id="ARBA00022448"/>
    </source>
</evidence>
<evidence type="ECO:0000256" key="6">
    <source>
        <dbReference type="ARBA" id="ARBA00022989"/>
    </source>
</evidence>
<name>A0ABV7K8J7_9HYPH</name>
<evidence type="ECO:0000256" key="1">
    <source>
        <dbReference type="ARBA" id="ARBA00004429"/>
    </source>
</evidence>
<feature type="transmembrane region" description="Helical" evidence="8">
    <location>
        <begin position="132"/>
        <end position="152"/>
    </location>
</feature>
<dbReference type="Proteomes" id="UP001595583">
    <property type="component" value="Unassembled WGS sequence"/>
</dbReference>
<evidence type="ECO:0000256" key="3">
    <source>
        <dbReference type="ARBA" id="ARBA00022475"/>
    </source>
</evidence>
<dbReference type="EMBL" id="JBHRTK010000004">
    <property type="protein sequence ID" value="MFC3205424.1"/>
    <property type="molecule type" value="Genomic_DNA"/>
</dbReference>
<dbReference type="PANTHER" id="PTHR43357:SF4">
    <property type="entry name" value="INNER MEMBRANE ABC TRANSPORTER PERMEASE PROTEIN YDCV"/>
    <property type="match status" value="1"/>
</dbReference>
<feature type="transmembrane region" description="Helical" evidence="8">
    <location>
        <begin position="99"/>
        <end position="126"/>
    </location>
</feature>
<evidence type="ECO:0000259" key="9">
    <source>
        <dbReference type="PROSITE" id="PS50928"/>
    </source>
</evidence>
<gene>
    <name evidence="10" type="ORF">ACFOHJ_04305</name>
</gene>
<accession>A0ABV7K8J7</accession>
<protein>
    <submittedName>
        <fullName evidence="10">ABC transporter permease</fullName>
    </submittedName>
</protein>
<dbReference type="PROSITE" id="PS50928">
    <property type="entry name" value="ABC_TM1"/>
    <property type="match status" value="1"/>
</dbReference>
<evidence type="ECO:0000313" key="10">
    <source>
        <dbReference type="EMBL" id="MFC3205424.1"/>
    </source>
</evidence>